<dbReference type="InterPro" id="IPR041097">
    <property type="entry name" value="PKHD_C"/>
</dbReference>
<dbReference type="InterPro" id="IPR044862">
    <property type="entry name" value="Pro_4_hyd_alph_FE2OG_OXY"/>
</dbReference>
<evidence type="ECO:0000256" key="5">
    <source>
        <dbReference type="ARBA" id="ARBA00023002"/>
    </source>
</evidence>
<evidence type="ECO:0000256" key="6">
    <source>
        <dbReference type="ARBA" id="ARBA00023004"/>
    </source>
</evidence>
<dbReference type="AlphaFoldDB" id="A0A2S0N3B7"/>
<evidence type="ECO:0000256" key="1">
    <source>
        <dbReference type="ARBA" id="ARBA00001961"/>
    </source>
</evidence>
<dbReference type="GO" id="GO:0016706">
    <property type="term" value="F:2-oxoglutarate-dependent dioxygenase activity"/>
    <property type="evidence" value="ECO:0007669"/>
    <property type="project" value="UniProtKB-UniRule"/>
</dbReference>
<dbReference type="NCBIfam" id="NF003975">
    <property type="entry name" value="PRK05467.1-4"/>
    <property type="match status" value="1"/>
</dbReference>
<dbReference type="InterPro" id="IPR006620">
    <property type="entry name" value="Pro_4_hyd_alph"/>
</dbReference>
<comment type="cofactor">
    <cofactor evidence="1 7">
        <name>L-ascorbate</name>
        <dbReference type="ChEBI" id="CHEBI:38290"/>
    </cofactor>
</comment>
<dbReference type="NCBIfam" id="NF003974">
    <property type="entry name" value="PRK05467.1-3"/>
    <property type="match status" value="1"/>
</dbReference>
<dbReference type="PANTHER" id="PTHR41536:SF1">
    <property type="entry name" value="PKHD-TYPE HYDROXYLASE YBIX"/>
    <property type="match status" value="1"/>
</dbReference>
<keyword evidence="5 7" id="KW-0560">Oxidoreductase</keyword>
<dbReference type="PROSITE" id="PS51471">
    <property type="entry name" value="FE2OG_OXY"/>
    <property type="match status" value="1"/>
</dbReference>
<dbReference type="OrthoDB" id="9812472at2"/>
<dbReference type="PANTHER" id="PTHR41536">
    <property type="entry name" value="PKHD-TYPE HYDROXYLASE YBIX"/>
    <property type="match status" value="1"/>
</dbReference>
<dbReference type="GO" id="GO:0031418">
    <property type="term" value="F:L-ascorbic acid binding"/>
    <property type="evidence" value="ECO:0007669"/>
    <property type="project" value="UniProtKB-KW"/>
</dbReference>
<keyword evidence="2 7" id="KW-0479">Metal-binding</keyword>
<evidence type="ECO:0000256" key="7">
    <source>
        <dbReference type="HAMAP-Rule" id="MF_00657"/>
    </source>
</evidence>
<dbReference type="SMART" id="SM00702">
    <property type="entry name" value="P4Hc"/>
    <property type="match status" value="1"/>
</dbReference>
<dbReference type="GO" id="GO:0005506">
    <property type="term" value="F:iron ion binding"/>
    <property type="evidence" value="ECO:0007669"/>
    <property type="project" value="UniProtKB-UniRule"/>
</dbReference>
<dbReference type="Pfam" id="PF13640">
    <property type="entry name" value="2OG-FeII_Oxy_3"/>
    <property type="match status" value="1"/>
</dbReference>
<keyword evidence="10" id="KW-1185">Reference proteome</keyword>
<organism evidence="9 10">
    <name type="scientific">Simplicispira suum</name>
    <dbReference type="NCBI Taxonomy" id="2109915"/>
    <lineage>
        <taxon>Bacteria</taxon>
        <taxon>Pseudomonadati</taxon>
        <taxon>Pseudomonadota</taxon>
        <taxon>Betaproteobacteria</taxon>
        <taxon>Burkholderiales</taxon>
        <taxon>Comamonadaceae</taxon>
        <taxon>Simplicispira</taxon>
    </lineage>
</organism>
<reference evidence="9 10" key="1">
    <citation type="submission" date="2018-03" db="EMBL/GenBank/DDBJ databases">
        <title>Genome sequencing of Simplicispira sp.</title>
        <authorList>
            <person name="Kim S.-J."/>
            <person name="Heo J."/>
            <person name="Kwon S.-W."/>
        </authorList>
    </citation>
    <scope>NUCLEOTIDE SEQUENCE [LARGE SCALE GENOMIC DNA]</scope>
    <source>
        <strain evidence="9 10">SC1-8</strain>
    </source>
</reference>
<dbReference type="KEGG" id="simp:C6571_16295"/>
<evidence type="ECO:0000313" key="10">
    <source>
        <dbReference type="Proteomes" id="UP000239326"/>
    </source>
</evidence>
<dbReference type="Gene3D" id="4.10.860.20">
    <property type="entry name" value="Rabenosyn, Rab binding domain"/>
    <property type="match status" value="1"/>
</dbReference>
<evidence type="ECO:0000256" key="2">
    <source>
        <dbReference type="ARBA" id="ARBA00022723"/>
    </source>
</evidence>
<name>A0A2S0N3B7_9BURK</name>
<sequence length="229" mass="25110">MFLHLKNLLTAEEVAQARGLLADDAPWVDGRTSAGTQALSHKRNQQLAQTSDAASALRPLVLAALQRDALFFSAALPRKIFNPLFNRYSGDSNFYGAHVDGAVLRSQATGEWVRSDLSCTVFFSDPEEYDGGELLIAGPGGDQRIKLPAGDAILYPGSTVHQVTPVTRGARIASFFWVQSMVRSTEQRQLLFAMDMDLLRLRQRVGESDSAVVGLTGTYHNLLRMWADA</sequence>
<dbReference type="InterPro" id="IPR023550">
    <property type="entry name" value="PKHD_hydroxylase"/>
</dbReference>
<proteinExistence type="inferred from homology"/>
<dbReference type="SUPFAM" id="SSF51197">
    <property type="entry name" value="Clavaminate synthase-like"/>
    <property type="match status" value="1"/>
</dbReference>
<dbReference type="HAMAP" id="MF_00657">
    <property type="entry name" value="Hydroxyl_YbiX"/>
    <property type="match status" value="1"/>
</dbReference>
<dbReference type="InterPro" id="IPR005123">
    <property type="entry name" value="Oxoglu/Fe-dep_dioxygenase_dom"/>
</dbReference>
<accession>A0A2S0N3B7</accession>
<feature type="binding site" evidence="7">
    <location>
        <position position="100"/>
    </location>
    <ligand>
        <name>Fe cation</name>
        <dbReference type="ChEBI" id="CHEBI:24875"/>
    </ligand>
</feature>
<protein>
    <submittedName>
        <fullName evidence="9">Fe2+-dependent dioxygenase</fullName>
    </submittedName>
</protein>
<evidence type="ECO:0000313" key="9">
    <source>
        <dbReference type="EMBL" id="AVO42644.1"/>
    </source>
</evidence>
<evidence type="ECO:0000256" key="3">
    <source>
        <dbReference type="ARBA" id="ARBA00022896"/>
    </source>
</evidence>
<feature type="domain" description="Fe2OG dioxygenase" evidence="8">
    <location>
        <begin position="79"/>
        <end position="180"/>
    </location>
</feature>
<evidence type="ECO:0000256" key="4">
    <source>
        <dbReference type="ARBA" id="ARBA00022964"/>
    </source>
</evidence>
<keyword evidence="4 7" id="KW-0223">Dioxygenase</keyword>
<dbReference type="GO" id="GO:0006879">
    <property type="term" value="P:intracellular iron ion homeostasis"/>
    <property type="evidence" value="ECO:0007669"/>
    <property type="project" value="TreeGrafter"/>
</dbReference>
<dbReference type="Pfam" id="PF18331">
    <property type="entry name" value="PKHD_C"/>
    <property type="match status" value="1"/>
</dbReference>
<dbReference type="EMBL" id="CP027669">
    <property type="protein sequence ID" value="AVO42644.1"/>
    <property type="molecule type" value="Genomic_DNA"/>
</dbReference>
<dbReference type="RefSeq" id="WP_106447618.1">
    <property type="nucleotide sequence ID" value="NZ_CP027669.1"/>
</dbReference>
<keyword evidence="3 7" id="KW-0847">Vitamin C</keyword>
<feature type="binding site" evidence="7">
    <location>
        <position position="171"/>
    </location>
    <ligand>
        <name>2-oxoglutarate</name>
        <dbReference type="ChEBI" id="CHEBI:16810"/>
    </ligand>
</feature>
<feature type="binding site" evidence="7">
    <location>
        <position position="98"/>
    </location>
    <ligand>
        <name>Fe cation</name>
        <dbReference type="ChEBI" id="CHEBI:24875"/>
    </ligand>
</feature>
<dbReference type="Gene3D" id="2.60.120.620">
    <property type="entry name" value="q2cbj1_9rhob like domain"/>
    <property type="match status" value="1"/>
</dbReference>
<dbReference type="GO" id="GO:0006974">
    <property type="term" value="P:DNA damage response"/>
    <property type="evidence" value="ECO:0007669"/>
    <property type="project" value="TreeGrafter"/>
</dbReference>
<feature type="binding site" evidence="7">
    <location>
        <position position="161"/>
    </location>
    <ligand>
        <name>Fe cation</name>
        <dbReference type="ChEBI" id="CHEBI:24875"/>
    </ligand>
</feature>
<comment type="cofactor">
    <cofactor evidence="7">
        <name>Fe(2+)</name>
        <dbReference type="ChEBI" id="CHEBI:29033"/>
    </cofactor>
    <text evidence="7">Binds 1 Fe(2+) ion per subunit.</text>
</comment>
<keyword evidence="6 7" id="KW-0408">Iron</keyword>
<dbReference type="Proteomes" id="UP000239326">
    <property type="component" value="Chromosome"/>
</dbReference>
<evidence type="ECO:0000259" key="8">
    <source>
        <dbReference type="PROSITE" id="PS51471"/>
    </source>
</evidence>
<gene>
    <name evidence="9" type="ORF">C6571_16295</name>
</gene>